<name>A0A3B0UDB2_9ZZZZ</name>
<dbReference type="InterPro" id="IPR013264">
    <property type="entry name" value="DNAG_N"/>
</dbReference>
<evidence type="ECO:0000259" key="2">
    <source>
        <dbReference type="PROSITE" id="PS50880"/>
    </source>
</evidence>
<dbReference type="InterPro" id="IPR034151">
    <property type="entry name" value="TOPRIM_DnaG_bac"/>
</dbReference>
<dbReference type="InterPro" id="IPR037068">
    <property type="entry name" value="DNA_primase_core_N_sf"/>
</dbReference>
<feature type="coiled-coil region" evidence="1">
    <location>
        <begin position="390"/>
        <end position="432"/>
    </location>
</feature>
<keyword evidence="3" id="KW-0808">Transferase</keyword>
<dbReference type="SUPFAM" id="SSF56731">
    <property type="entry name" value="DNA primase core"/>
    <property type="match status" value="1"/>
</dbReference>
<organism evidence="3">
    <name type="scientific">hydrothermal vent metagenome</name>
    <dbReference type="NCBI Taxonomy" id="652676"/>
    <lineage>
        <taxon>unclassified sequences</taxon>
        <taxon>metagenomes</taxon>
        <taxon>ecological metagenomes</taxon>
    </lineage>
</organism>
<dbReference type="InterPro" id="IPR050219">
    <property type="entry name" value="DnaG_primase"/>
</dbReference>
<dbReference type="EMBL" id="UOES01000490">
    <property type="protein sequence ID" value="VAW28981.1"/>
    <property type="molecule type" value="Genomic_DNA"/>
</dbReference>
<reference evidence="3" key="1">
    <citation type="submission" date="2018-06" db="EMBL/GenBank/DDBJ databases">
        <authorList>
            <person name="Zhirakovskaya E."/>
        </authorList>
    </citation>
    <scope>NUCLEOTIDE SEQUENCE</scope>
</reference>
<sequence>FPIHNVSGRVVGFGARALKKDDKPKYINSPETSIYVKNQMLYGMFHAKQAIRMAENCYLVEGYTDVTSLHEVGIENVVASSGTSLTEGQIKLIQRFSPTITVLYDGDMAGIKASLRGIDLIIEQGLVVKIVLLPEGEDPDSFSKQLGSEKFKNYLEEKKEDFIHFKANLLAKEAENDPIKKANLVQEMVATLARVPDSLKRGEYTKDASELLNVKEEVLVGESNVLLKKKLYKPKAAKLEIEKAPETNEEQADSLLTSWDPRDLIIFQEQESIRLLLEYAHIELDKETSLQSYLLNELEDITFLSEAHAEIFNKFKENLAKGNSTTIDYFIKNGSPVTRKTVIDIISKKRDISSQWKDKYKIFIPNESDKLHLERTALTNILRLKQRVVRRMLEDNIDRLKGVSDESEQTEIQQIHAELKKTETEIAFLLGNVILK</sequence>
<feature type="non-terminal residue" evidence="3">
    <location>
        <position position="1"/>
    </location>
</feature>
<feature type="domain" description="Toprim" evidence="2">
    <location>
        <begin position="55"/>
        <end position="136"/>
    </location>
</feature>
<keyword evidence="1" id="KW-0175">Coiled coil</keyword>
<dbReference type="AlphaFoldDB" id="A0A3B0UDB2"/>
<dbReference type="PANTHER" id="PTHR30313">
    <property type="entry name" value="DNA PRIMASE"/>
    <property type="match status" value="1"/>
</dbReference>
<dbReference type="Pfam" id="PF13155">
    <property type="entry name" value="Toprim_2"/>
    <property type="match status" value="1"/>
</dbReference>
<dbReference type="GO" id="GO:0006269">
    <property type="term" value="P:DNA replication, synthesis of primer"/>
    <property type="evidence" value="ECO:0007669"/>
    <property type="project" value="TreeGrafter"/>
</dbReference>
<dbReference type="EC" id="2.7.7.-" evidence="3"/>
<proteinExistence type="predicted"/>
<dbReference type="Gene3D" id="3.40.1360.10">
    <property type="match status" value="1"/>
</dbReference>
<evidence type="ECO:0000313" key="3">
    <source>
        <dbReference type="EMBL" id="VAW28981.1"/>
    </source>
</evidence>
<dbReference type="InterPro" id="IPR006171">
    <property type="entry name" value="TOPRIM_dom"/>
</dbReference>
<evidence type="ECO:0000256" key="1">
    <source>
        <dbReference type="SAM" id="Coils"/>
    </source>
</evidence>
<dbReference type="Pfam" id="PF10410">
    <property type="entry name" value="DnaB_bind"/>
    <property type="match status" value="1"/>
</dbReference>
<dbReference type="GO" id="GO:0005737">
    <property type="term" value="C:cytoplasm"/>
    <property type="evidence" value="ECO:0007669"/>
    <property type="project" value="TreeGrafter"/>
</dbReference>
<dbReference type="GO" id="GO:0016779">
    <property type="term" value="F:nucleotidyltransferase activity"/>
    <property type="evidence" value="ECO:0007669"/>
    <property type="project" value="UniProtKB-KW"/>
</dbReference>
<protein>
    <submittedName>
        <fullName evidence="3">DNA primase</fullName>
        <ecNumber evidence="3">2.7.7.-</ecNumber>
    </submittedName>
</protein>
<dbReference type="Pfam" id="PF08275">
    <property type="entry name" value="DNAG_N"/>
    <property type="match status" value="1"/>
</dbReference>
<dbReference type="InterPro" id="IPR019475">
    <property type="entry name" value="DNA_primase_DnaB-bd"/>
</dbReference>
<dbReference type="PROSITE" id="PS50880">
    <property type="entry name" value="TOPRIM"/>
    <property type="match status" value="1"/>
</dbReference>
<accession>A0A3B0UDB2</accession>
<dbReference type="SMART" id="SM00493">
    <property type="entry name" value="TOPRIM"/>
    <property type="match status" value="1"/>
</dbReference>
<dbReference type="CDD" id="cd03364">
    <property type="entry name" value="TOPRIM_DnaG_primases"/>
    <property type="match status" value="1"/>
</dbReference>
<dbReference type="PANTHER" id="PTHR30313:SF2">
    <property type="entry name" value="DNA PRIMASE"/>
    <property type="match status" value="1"/>
</dbReference>
<dbReference type="Gene3D" id="3.90.980.10">
    <property type="entry name" value="DNA primase, catalytic core, N-terminal domain"/>
    <property type="match status" value="1"/>
</dbReference>
<keyword evidence="3" id="KW-0548">Nucleotidyltransferase</keyword>
<gene>
    <name evidence="3" type="ORF">MNBD_BACTEROID06-1167</name>
</gene>